<protein>
    <submittedName>
        <fullName evidence="2">Uncharacterized protein</fullName>
    </submittedName>
</protein>
<dbReference type="AlphaFoldDB" id="A0A4R5A1V3"/>
<dbReference type="SUPFAM" id="SSF50249">
    <property type="entry name" value="Nucleic acid-binding proteins"/>
    <property type="match status" value="1"/>
</dbReference>
<dbReference type="RefSeq" id="WP_132106887.1">
    <property type="nucleotide sequence ID" value="NZ_SMLB01000052.1"/>
</dbReference>
<gene>
    <name evidence="2" type="ORF">E1262_25345</name>
</gene>
<sequence length="166" mass="17958">MIVAGELRFTTYETQGGEQRTGTQIVARLVAPDPRLVTVTIDRSRQADRAAGIEVPAQESSRPAAEQVPQPADWWQHGALVEELSALKGAWDVAYDASQAASAAADWHMTFFNTRIRLKDWVSRLGGHPGERTADAQGWLNDPDGAGWSAEVNAYLSSLTGLTGPD</sequence>
<dbReference type="Proteomes" id="UP000295217">
    <property type="component" value="Unassembled WGS sequence"/>
</dbReference>
<dbReference type="OrthoDB" id="3535759at2"/>
<accession>A0A4R5A1V3</accession>
<evidence type="ECO:0000256" key="1">
    <source>
        <dbReference type="SAM" id="MobiDB-lite"/>
    </source>
</evidence>
<reference evidence="2 3" key="1">
    <citation type="submission" date="2019-02" db="EMBL/GenBank/DDBJ databases">
        <title>Draft genome sequences of novel Actinobacteria.</title>
        <authorList>
            <person name="Sahin N."/>
            <person name="Ay H."/>
            <person name="Saygin H."/>
        </authorList>
    </citation>
    <scope>NUCLEOTIDE SEQUENCE [LARGE SCALE GENOMIC DNA]</scope>
    <source>
        <strain evidence="2 3">8K307</strain>
    </source>
</reference>
<dbReference type="InterPro" id="IPR012340">
    <property type="entry name" value="NA-bd_OB-fold"/>
</dbReference>
<comment type="caution">
    <text evidence="2">The sequence shown here is derived from an EMBL/GenBank/DDBJ whole genome shotgun (WGS) entry which is preliminary data.</text>
</comment>
<evidence type="ECO:0000313" key="3">
    <source>
        <dbReference type="Proteomes" id="UP000295217"/>
    </source>
</evidence>
<name>A0A4R5A1V3_9ACTN</name>
<feature type="region of interest" description="Disordered" evidence="1">
    <location>
        <begin position="48"/>
        <end position="68"/>
    </location>
</feature>
<dbReference type="EMBL" id="SMLB01000052">
    <property type="protein sequence ID" value="TDD65405.1"/>
    <property type="molecule type" value="Genomic_DNA"/>
</dbReference>
<organism evidence="2 3">
    <name type="scientific">Jiangella aurantiaca</name>
    <dbReference type="NCBI Taxonomy" id="2530373"/>
    <lineage>
        <taxon>Bacteria</taxon>
        <taxon>Bacillati</taxon>
        <taxon>Actinomycetota</taxon>
        <taxon>Actinomycetes</taxon>
        <taxon>Jiangellales</taxon>
        <taxon>Jiangellaceae</taxon>
        <taxon>Jiangella</taxon>
    </lineage>
</organism>
<proteinExistence type="predicted"/>
<keyword evidence="3" id="KW-1185">Reference proteome</keyword>
<evidence type="ECO:0000313" key="2">
    <source>
        <dbReference type="EMBL" id="TDD65405.1"/>
    </source>
</evidence>